<reference evidence="1 2" key="1">
    <citation type="submission" date="2020-08" db="EMBL/GenBank/DDBJ databases">
        <title>Bridging the membrane lipid divide: bacteria of the FCB group superphylum have the potential to synthesize archaeal ether lipids.</title>
        <authorList>
            <person name="Villanueva L."/>
            <person name="Von Meijenfeldt F.A.B."/>
            <person name="Westbye A.B."/>
            <person name="Yadav S."/>
            <person name="Hopmans E.C."/>
            <person name="Dutilh B.E."/>
            <person name="Sinninghe Damste J.S."/>
        </authorList>
    </citation>
    <scope>NUCLEOTIDE SEQUENCE [LARGE SCALE GENOMIC DNA]</scope>
    <source>
        <strain evidence="1">NIOZ-UU27</strain>
    </source>
</reference>
<proteinExistence type="predicted"/>
<evidence type="ECO:0000313" key="1">
    <source>
        <dbReference type="EMBL" id="MBC8178220.1"/>
    </source>
</evidence>
<organism evidence="1 2">
    <name type="scientific">Candidatus Desulfacyla euxinica</name>
    <dbReference type="NCBI Taxonomy" id="2841693"/>
    <lineage>
        <taxon>Bacteria</taxon>
        <taxon>Deltaproteobacteria</taxon>
        <taxon>Candidatus Desulfacyla</taxon>
    </lineage>
</organism>
<gene>
    <name evidence="1" type="ORF">H8E19_12520</name>
</gene>
<dbReference type="Proteomes" id="UP000650524">
    <property type="component" value="Unassembled WGS sequence"/>
</dbReference>
<sequence length="56" mass="6205">MTPLFVVVGIPRVNSKRGEKRYFESLSETQSGHFKMTLLTRSLVAALTGMGDVANY</sequence>
<accession>A0A8J6T3T7</accession>
<name>A0A8J6T3T7_9DELT</name>
<dbReference type="EMBL" id="JACNJD010000266">
    <property type="protein sequence ID" value="MBC8178220.1"/>
    <property type="molecule type" value="Genomic_DNA"/>
</dbReference>
<dbReference type="AlphaFoldDB" id="A0A8J6T3T7"/>
<evidence type="ECO:0000313" key="2">
    <source>
        <dbReference type="Proteomes" id="UP000650524"/>
    </source>
</evidence>
<comment type="caution">
    <text evidence="1">The sequence shown here is derived from an EMBL/GenBank/DDBJ whole genome shotgun (WGS) entry which is preliminary data.</text>
</comment>
<protein>
    <submittedName>
        <fullName evidence="1">Uncharacterized protein</fullName>
    </submittedName>
</protein>